<reference evidence="2" key="1">
    <citation type="journal article" date="2014" name="Int. J. Syst. Evol. Microbiol.">
        <title>Complete genome sequence of Corynebacterium casei LMG S-19264T (=DSM 44701T), isolated from a smear-ripened cheese.</title>
        <authorList>
            <consortium name="US DOE Joint Genome Institute (JGI-PGF)"/>
            <person name="Walter F."/>
            <person name="Albersmeier A."/>
            <person name="Kalinowski J."/>
            <person name="Ruckert C."/>
        </authorList>
    </citation>
    <scope>NUCLEOTIDE SEQUENCE</scope>
    <source>
        <strain evidence="2">CGMCC 1.12153</strain>
    </source>
</reference>
<dbReference type="EMBL" id="BMEL01000001">
    <property type="protein sequence ID" value="GGF16187.1"/>
    <property type="molecule type" value="Genomic_DNA"/>
</dbReference>
<reference evidence="2" key="2">
    <citation type="submission" date="2020-09" db="EMBL/GenBank/DDBJ databases">
        <authorList>
            <person name="Sun Q."/>
            <person name="Zhou Y."/>
        </authorList>
    </citation>
    <scope>NUCLEOTIDE SEQUENCE</scope>
    <source>
        <strain evidence="2">CGMCC 1.12153</strain>
    </source>
</reference>
<proteinExistence type="predicted"/>
<evidence type="ECO:0000313" key="3">
    <source>
        <dbReference type="Proteomes" id="UP000660110"/>
    </source>
</evidence>
<organism evidence="2 3">
    <name type="scientific">Halobacillus andaensis</name>
    <dbReference type="NCBI Taxonomy" id="1176239"/>
    <lineage>
        <taxon>Bacteria</taxon>
        <taxon>Bacillati</taxon>
        <taxon>Bacillota</taxon>
        <taxon>Bacilli</taxon>
        <taxon>Bacillales</taxon>
        <taxon>Bacillaceae</taxon>
        <taxon>Halobacillus</taxon>
    </lineage>
</organism>
<feature type="domain" description="Phospholipase C/D" evidence="1">
    <location>
        <begin position="6"/>
        <end position="149"/>
    </location>
</feature>
<dbReference type="Proteomes" id="UP000660110">
    <property type="component" value="Unassembled WGS sequence"/>
</dbReference>
<dbReference type="RefSeq" id="WP_188376676.1">
    <property type="nucleotide sequence ID" value="NZ_BMEL01000001.1"/>
</dbReference>
<keyword evidence="3" id="KW-1185">Reference proteome</keyword>
<protein>
    <recommendedName>
        <fullName evidence="1">Phospholipase C/D domain-containing protein</fullName>
    </recommendedName>
</protein>
<dbReference type="Pfam" id="PF00882">
    <property type="entry name" value="Zn_dep_PLPC"/>
    <property type="match status" value="1"/>
</dbReference>
<name>A0A917B262_HALAA</name>
<evidence type="ECO:0000259" key="1">
    <source>
        <dbReference type="Pfam" id="PF00882"/>
    </source>
</evidence>
<dbReference type="AlphaFoldDB" id="A0A917B262"/>
<comment type="caution">
    <text evidence="2">The sequence shown here is derived from an EMBL/GenBank/DDBJ whole genome shotgun (WGS) entry which is preliminary data.</text>
</comment>
<dbReference type="InterPro" id="IPR029002">
    <property type="entry name" value="PLPC/GPLD1"/>
</dbReference>
<gene>
    <name evidence="2" type="ORF">GCM10010954_13530</name>
</gene>
<accession>A0A917B262</accession>
<evidence type="ECO:0000313" key="2">
    <source>
        <dbReference type="EMBL" id="GGF16187.1"/>
    </source>
</evidence>
<sequence length="303" mass="35494">MPNIWTHILFVEDLCINIERDDLLATSERHLYLGAQGPDPFFYYNFWPKIKDRGVNDLGLTLHKEKCGDFLIDLIKQGASFKNNKQAYILGFVSHHILDRITHPYVHYKAGYEGNKHQALEVAIDTLMLEKHRHIQTWQTAVSPLIRLKRAERKEIASWLKPTIEKHYSPGHLPKHFIEKSFKDMAVAQRVLFDPYGWKNKWLGSMVSSFSHQPISDRADYLNTNRYSWRHSATYEPYNESFEDLYHQALKEASTLFETILDYWSPQQHTPLEKVKSLVQHISYDTGTPLAEKHDNLYSDPIV</sequence>